<proteinExistence type="predicted"/>
<sequence length="103" mass="11230">MIDFESLLEFEESLSQGQSSLDNSAILYNFGSKIEHLRFKEEEEEEKEVDSGDGELVVSEPSPIGSSVPSLAQIIDAYDITQDEFATCTKCGANLSKPTAPPV</sequence>
<feature type="compositionally biased region" description="Acidic residues" evidence="1">
    <location>
        <begin position="42"/>
        <end position="53"/>
    </location>
</feature>
<feature type="region of interest" description="Disordered" evidence="1">
    <location>
        <begin position="42"/>
        <end position="66"/>
    </location>
</feature>
<evidence type="ECO:0000256" key="1">
    <source>
        <dbReference type="SAM" id="MobiDB-lite"/>
    </source>
</evidence>
<accession>A0A8X7NIP8</accession>
<dbReference type="Proteomes" id="UP000590412">
    <property type="component" value="Unassembled WGS sequence"/>
</dbReference>
<evidence type="ECO:0000313" key="3">
    <source>
        <dbReference type="Proteomes" id="UP000590412"/>
    </source>
</evidence>
<reference evidence="2" key="1">
    <citation type="submission" date="2020-03" db="EMBL/GenBank/DDBJ databases">
        <title>FDA dAtabase for Regulatory Grade micrObial Sequences (FDA-ARGOS): Supporting development and validation of Infectious Disease Dx tests.</title>
        <authorList>
            <person name="Campos J."/>
            <person name="Goldberg B."/>
            <person name="Tallon L."/>
            <person name="Sadzewicz L."/>
            <person name="Vavikolanu K."/>
            <person name="Mehta A."/>
            <person name="Aluvathingal J."/>
            <person name="Nadendla S."/>
            <person name="Nandy P."/>
            <person name="Geyer C."/>
            <person name="Yan Y."/>
            <person name="Sichtig H."/>
        </authorList>
    </citation>
    <scope>NUCLEOTIDE SEQUENCE [LARGE SCALE GENOMIC DNA]</scope>
    <source>
        <strain evidence="2">FDAARGOS_652</strain>
    </source>
</reference>
<comment type="caution">
    <text evidence="2">The sequence shown here is derived from an EMBL/GenBank/DDBJ whole genome shotgun (WGS) entry which is preliminary data.</text>
</comment>
<organism evidence="2 3">
    <name type="scientific">Candida parapsilosis</name>
    <name type="common">Yeast</name>
    <dbReference type="NCBI Taxonomy" id="5480"/>
    <lineage>
        <taxon>Eukaryota</taxon>
        <taxon>Fungi</taxon>
        <taxon>Dikarya</taxon>
        <taxon>Ascomycota</taxon>
        <taxon>Saccharomycotina</taxon>
        <taxon>Pichiomycetes</taxon>
        <taxon>Debaryomycetaceae</taxon>
        <taxon>Candida/Lodderomyces clade</taxon>
        <taxon>Candida</taxon>
    </lineage>
</organism>
<protein>
    <submittedName>
        <fullName evidence="2">Uncharacterized protein</fullName>
    </submittedName>
</protein>
<gene>
    <name evidence="2" type="ORF">FOB60_005165</name>
</gene>
<dbReference type="EMBL" id="JABWAB010000009">
    <property type="protein sequence ID" value="KAF6045593.1"/>
    <property type="molecule type" value="Genomic_DNA"/>
</dbReference>
<name>A0A8X7NIP8_CANPA</name>
<evidence type="ECO:0000313" key="2">
    <source>
        <dbReference type="EMBL" id="KAF6045593.1"/>
    </source>
</evidence>
<dbReference type="AlphaFoldDB" id="A0A8X7NIP8"/>